<protein>
    <submittedName>
        <fullName evidence="2">Uncharacterized protein</fullName>
    </submittedName>
</protein>
<keyword evidence="3" id="KW-1185">Reference proteome</keyword>
<organism evidence="2 3">
    <name type="scientific">Caerostris extrusa</name>
    <name type="common">Bark spider</name>
    <name type="synonym">Caerostris bankana</name>
    <dbReference type="NCBI Taxonomy" id="172846"/>
    <lineage>
        <taxon>Eukaryota</taxon>
        <taxon>Metazoa</taxon>
        <taxon>Ecdysozoa</taxon>
        <taxon>Arthropoda</taxon>
        <taxon>Chelicerata</taxon>
        <taxon>Arachnida</taxon>
        <taxon>Araneae</taxon>
        <taxon>Araneomorphae</taxon>
        <taxon>Entelegynae</taxon>
        <taxon>Araneoidea</taxon>
        <taxon>Araneidae</taxon>
        <taxon>Caerostris</taxon>
    </lineage>
</organism>
<evidence type="ECO:0000256" key="1">
    <source>
        <dbReference type="SAM" id="MobiDB-lite"/>
    </source>
</evidence>
<evidence type="ECO:0000313" key="3">
    <source>
        <dbReference type="Proteomes" id="UP001054945"/>
    </source>
</evidence>
<dbReference type="EMBL" id="BPLR01009667">
    <property type="protein sequence ID" value="GIY33653.1"/>
    <property type="molecule type" value="Genomic_DNA"/>
</dbReference>
<reference evidence="2 3" key="1">
    <citation type="submission" date="2021-06" db="EMBL/GenBank/DDBJ databases">
        <title>Caerostris extrusa draft genome.</title>
        <authorList>
            <person name="Kono N."/>
            <person name="Arakawa K."/>
        </authorList>
    </citation>
    <scope>NUCLEOTIDE SEQUENCE [LARGE SCALE GENOMIC DNA]</scope>
</reference>
<evidence type="ECO:0000313" key="2">
    <source>
        <dbReference type="EMBL" id="GIY33653.1"/>
    </source>
</evidence>
<feature type="compositionally biased region" description="Basic and acidic residues" evidence="1">
    <location>
        <begin position="24"/>
        <end position="37"/>
    </location>
</feature>
<name>A0AAV4SGW3_CAEEX</name>
<feature type="compositionally biased region" description="Basic and acidic residues" evidence="1">
    <location>
        <begin position="96"/>
        <end position="110"/>
    </location>
</feature>
<feature type="region of interest" description="Disordered" evidence="1">
    <location>
        <begin position="1"/>
        <end position="56"/>
    </location>
</feature>
<sequence length="378" mass="42632">MAQEKDRSEKKRPHGPREGPFGAEKPHGPRERPFGEGRRHRPREGPLDILIGTSWVKDPHGPKRKFKIIANIELNKFKRFVGPSEKKKTSWPREGPFGEERPHGPREKPKYGLQITDILGPVEKPEFERIDIEEILQRPDGRPVQTGIFEDAGTRRNVIIKLLHKKGLKPEAKTTTRMELERMLRADKRLVDFLVLIGILTDIGAVDVKGYREFLDLLRNGFSGEISLVGQHFSGFGGNASFGGQVFGGFGGNASFGGQGFSGLGHFPGSKRWENCTTLYACGPDWKNDTRHEEWVFEPEVVTEKVWEYEAGEGVTQGDSPGYNESYNYMQAINPYGSRLSDGYQRAAPPEEGELNMLSEIMPQNNILHEEHVDPFLV</sequence>
<accession>A0AAV4SGW3</accession>
<dbReference type="Proteomes" id="UP001054945">
    <property type="component" value="Unassembled WGS sequence"/>
</dbReference>
<feature type="region of interest" description="Disordered" evidence="1">
    <location>
        <begin position="83"/>
        <end position="111"/>
    </location>
</feature>
<gene>
    <name evidence="2" type="ORF">CEXT_236151</name>
</gene>
<proteinExistence type="predicted"/>
<comment type="caution">
    <text evidence="2">The sequence shown here is derived from an EMBL/GenBank/DDBJ whole genome shotgun (WGS) entry which is preliminary data.</text>
</comment>
<dbReference type="AlphaFoldDB" id="A0AAV4SGW3"/>